<organism evidence="1 2">
    <name type="scientific">Romanomermis culicivorax</name>
    <name type="common">Nematode worm</name>
    <dbReference type="NCBI Taxonomy" id="13658"/>
    <lineage>
        <taxon>Eukaryota</taxon>
        <taxon>Metazoa</taxon>
        <taxon>Ecdysozoa</taxon>
        <taxon>Nematoda</taxon>
        <taxon>Enoplea</taxon>
        <taxon>Dorylaimia</taxon>
        <taxon>Mermithida</taxon>
        <taxon>Mermithoidea</taxon>
        <taxon>Mermithidae</taxon>
        <taxon>Romanomermis</taxon>
    </lineage>
</organism>
<dbReference type="AlphaFoldDB" id="A0A915IRK4"/>
<dbReference type="Proteomes" id="UP000887565">
    <property type="component" value="Unplaced"/>
</dbReference>
<accession>A0A915IRK4</accession>
<name>A0A915IRK4_ROMCU</name>
<dbReference type="InterPro" id="IPR036397">
    <property type="entry name" value="RNaseH_sf"/>
</dbReference>
<dbReference type="PROSITE" id="PS51257">
    <property type="entry name" value="PROKAR_LIPOPROTEIN"/>
    <property type="match status" value="1"/>
</dbReference>
<reference evidence="2" key="1">
    <citation type="submission" date="2022-11" db="UniProtKB">
        <authorList>
            <consortium name="WormBaseParasite"/>
        </authorList>
    </citation>
    <scope>IDENTIFICATION</scope>
</reference>
<evidence type="ECO:0000313" key="2">
    <source>
        <dbReference type="WBParaSite" id="nRc.2.0.1.t16024-RA"/>
    </source>
</evidence>
<sequence length="252" mass="29400">MVKHSNYELVTQNTSLVACSSSPVGCSSSPIARAASSVKTKVHIEAVIIMENDAERRSAVYRVPDRNVNHDTSLLRLYPGRSNEILIVHNEDEFEEHFEYFVDTLKASKFPVIGFNTKWDYTLTSQKQRTKNRQRAYNKFSRETDDSDEPHHIREIRKSKEASGHIAIISMSNLYGVTLQIRTCLFQRHNLPLKLKTFLESMDSIKVGFGLRRDMYRLWEEEIIHLNRNSLIISYMMSGFRKLLFFMFCRHT</sequence>
<dbReference type="GO" id="GO:0003676">
    <property type="term" value="F:nucleic acid binding"/>
    <property type="evidence" value="ECO:0007669"/>
    <property type="project" value="InterPro"/>
</dbReference>
<keyword evidence="1" id="KW-1185">Reference proteome</keyword>
<proteinExistence type="predicted"/>
<evidence type="ECO:0000313" key="1">
    <source>
        <dbReference type="Proteomes" id="UP000887565"/>
    </source>
</evidence>
<dbReference type="Gene3D" id="3.30.420.10">
    <property type="entry name" value="Ribonuclease H-like superfamily/Ribonuclease H"/>
    <property type="match status" value="1"/>
</dbReference>
<dbReference type="WBParaSite" id="nRc.2.0.1.t16024-RA">
    <property type="protein sequence ID" value="nRc.2.0.1.t16024-RA"/>
    <property type="gene ID" value="nRc.2.0.1.g16024"/>
</dbReference>
<protein>
    <submittedName>
        <fullName evidence="2">Uncharacterized protein</fullName>
    </submittedName>
</protein>